<name>A0A6G6CYR1_SINCO</name>
<feature type="transmembrane region" description="Helical" evidence="6">
    <location>
        <begin position="201"/>
        <end position="223"/>
    </location>
</feature>
<dbReference type="AlphaFoldDB" id="A0A6G6CYR1"/>
<evidence type="ECO:0000256" key="3">
    <source>
        <dbReference type="ARBA" id="ARBA00022692"/>
    </source>
</evidence>
<dbReference type="GO" id="GO:0016020">
    <property type="term" value="C:membrane"/>
    <property type="evidence" value="ECO:0007669"/>
    <property type="project" value="UniProtKB-SubCell"/>
</dbReference>
<feature type="transmembrane region" description="Helical" evidence="6">
    <location>
        <begin position="82"/>
        <end position="100"/>
    </location>
</feature>
<dbReference type="Gene3D" id="1.20.1080.10">
    <property type="entry name" value="Glycerol uptake facilitator protein"/>
    <property type="match status" value="1"/>
</dbReference>
<evidence type="ECO:0000256" key="1">
    <source>
        <dbReference type="ARBA" id="ARBA00004141"/>
    </source>
</evidence>
<dbReference type="GO" id="GO:0015267">
    <property type="term" value="F:channel activity"/>
    <property type="evidence" value="ECO:0007669"/>
    <property type="project" value="InterPro"/>
</dbReference>
<dbReference type="InterPro" id="IPR051883">
    <property type="entry name" value="AQP11/12_channel"/>
</dbReference>
<comment type="subcellular location">
    <subcellularLocation>
        <location evidence="1">Membrane</location>
        <topology evidence="1">Multi-pass membrane protein</topology>
    </subcellularLocation>
</comment>
<dbReference type="InterPro" id="IPR000425">
    <property type="entry name" value="MIP"/>
</dbReference>
<reference evidence="7" key="1">
    <citation type="submission" date="2019-07" db="EMBL/GenBank/DDBJ databases">
        <authorList>
            <person name="Ruan W."/>
        </authorList>
    </citation>
    <scope>NUCLEOTIDE SEQUENCE</scope>
</reference>
<feature type="transmembrane region" description="Helical" evidence="6">
    <location>
        <begin position="121"/>
        <end position="141"/>
    </location>
</feature>
<dbReference type="GO" id="GO:0005737">
    <property type="term" value="C:cytoplasm"/>
    <property type="evidence" value="ECO:0007669"/>
    <property type="project" value="TreeGrafter"/>
</dbReference>
<evidence type="ECO:0000256" key="6">
    <source>
        <dbReference type="PIRNR" id="PIRNR017529"/>
    </source>
</evidence>
<evidence type="ECO:0000256" key="4">
    <source>
        <dbReference type="ARBA" id="ARBA00022989"/>
    </source>
</evidence>
<protein>
    <recommendedName>
        <fullName evidence="6">Aquaporin</fullName>
    </recommendedName>
</protein>
<comment type="similarity">
    <text evidence="2">Belongs to the MIP/aquaporin (TC 1.A.8) family. AQP11/AQP12 subfamily.</text>
</comment>
<dbReference type="InterPro" id="IPR023271">
    <property type="entry name" value="Aquaporin-like"/>
</dbReference>
<feature type="transmembrane region" description="Helical" evidence="6">
    <location>
        <begin position="169"/>
        <end position="189"/>
    </location>
</feature>
<sequence length="280" mass="31516">MVYKDISKVVLGQLGQEEFVAPLSASILYFIITMSIGWIVRSLNNAMMPEPIKTHIANFTSTLEMCAYFFENNFIFKHYGGFWLFIAVVIECFIANRTFFGASENPCQAFTGFLEQKMGPVTALITIIIQALGGLASYKFARMVWSLDMVPDHRDRYFETQCSSDLNVAFFYGFIIEMGATLIDTWLARQKLVKLAIVDELIKLTVGSLMIVLGIELTGMYFNPAMATGHTYGCHGSAHWEHLFVYWLGPFVGCYSAVLVGGILHIDVEAQEKDSKKKKE</sequence>
<keyword evidence="5 6" id="KW-0472">Membrane</keyword>
<dbReference type="PANTHER" id="PTHR21191:SF16">
    <property type="entry name" value="AQUAPORIN"/>
    <property type="match status" value="1"/>
</dbReference>
<feature type="transmembrane region" description="Helical" evidence="6">
    <location>
        <begin position="243"/>
        <end position="268"/>
    </location>
</feature>
<proteinExistence type="evidence at transcript level"/>
<evidence type="ECO:0000313" key="7">
    <source>
        <dbReference type="EMBL" id="QIE08069.1"/>
    </source>
</evidence>
<dbReference type="SUPFAM" id="SSF81338">
    <property type="entry name" value="Aquaporin-like"/>
    <property type="match status" value="1"/>
</dbReference>
<gene>
    <name evidence="7" type="primary">aqp11</name>
</gene>
<feature type="transmembrane region" description="Helical" evidence="6">
    <location>
        <begin position="20"/>
        <end position="40"/>
    </location>
</feature>
<keyword evidence="3 6" id="KW-0812">Transmembrane</keyword>
<dbReference type="EMBL" id="MN186581">
    <property type="protein sequence ID" value="QIE08069.1"/>
    <property type="molecule type" value="mRNA"/>
</dbReference>
<dbReference type="InterPro" id="IPR016697">
    <property type="entry name" value="Aquaporin_11/12"/>
</dbReference>
<evidence type="ECO:0000256" key="5">
    <source>
        <dbReference type="ARBA" id="ARBA00023136"/>
    </source>
</evidence>
<keyword evidence="4 6" id="KW-1133">Transmembrane helix</keyword>
<dbReference type="PANTHER" id="PTHR21191">
    <property type="entry name" value="AQUAPORIN"/>
    <property type="match status" value="1"/>
</dbReference>
<dbReference type="Pfam" id="PF00230">
    <property type="entry name" value="MIP"/>
    <property type="match status" value="1"/>
</dbReference>
<dbReference type="PIRSF" id="PIRSF017529">
    <property type="entry name" value="Aquaporin_11/12"/>
    <property type="match status" value="1"/>
</dbReference>
<evidence type="ECO:0000256" key="2">
    <source>
        <dbReference type="ARBA" id="ARBA00005900"/>
    </source>
</evidence>
<accession>A0A6G6CYR1</accession>
<organism evidence="7">
    <name type="scientific">Sinonovacula constricta</name>
    <name type="common">Razor clam</name>
    <dbReference type="NCBI Taxonomy" id="98310"/>
    <lineage>
        <taxon>Eukaryota</taxon>
        <taxon>Metazoa</taxon>
        <taxon>Spiralia</taxon>
        <taxon>Lophotrochozoa</taxon>
        <taxon>Mollusca</taxon>
        <taxon>Bivalvia</taxon>
        <taxon>Autobranchia</taxon>
        <taxon>Heteroconchia</taxon>
        <taxon>Euheterodonta</taxon>
        <taxon>Imparidentia</taxon>
        <taxon>Neoheterodontei</taxon>
        <taxon>Cardiida</taxon>
        <taxon>Tellinoidea</taxon>
        <taxon>Solecurtidae</taxon>
        <taxon>Sinonovacula</taxon>
    </lineage>
</organism>